<dbReference type="Proteomes" id="UP000054408">
    <property type="component" value="Unassembled WGS sequence"/>
</dbReference>
<feature type="transmembrane region" description="Helical" evidence="1">
    <location>
        <begin position="192"/>
        <end position="213"/>
    </location>
</feature>
<keyword evidence="1" id="KW-1133">Transmembrane helix</keyword>
<keyword evidence="1" id="KW-0472">Membrane</keyword>
<accession>A0A0L0DV45</accession>
<name>A0A0L0DV45_THETB</name>
<organism evidence="2 3">
    <name type="scientific">Thecamonas trahens ATCC 50062</name>
    <dbReference type="NCBI Taxonomy" id="461836"/>
    <lineage>
        <taxon>Eukaryota</taxon>
        <taxon>Apusozoa</taxon>
        <taxon>Apusomonadida</taxon>
        <taxon>Apusomonadidae</taxon>
        <taxon>Thecamonas</taxon>
    </lineage>
</organism>
<dbReference type="RefSeq" id="XP_013761008.1">
    <property type="nucleotide sequence ID" value="XM_013905554.1"/>
</dbReference>
<evidence type="ECO:0000313" key="3">
    <source>
        <dbReference type="Proteomes" id="UP000054408"/>
    </source>
</evidence>
<dbReference type="EMBL" id="GL349440">
    <property type="protein sequence ID" value="KNC55961.1"/>
    <property type="molecule type" value="Genomic_DNA"/>
</dbReference>
<feature type="transmembrane region" description="Helical" evidence="1">
    <location>
        <begin position="54"/>
        <end position="75"/>
    </location>
</feature>
<keyword evidence="1" id="KW-0812">Transmembrane</keyword>
<evidence type="ECO:0000256" key="1">
    <source>
        <dbReference type="SAM" id="Phobius"/>
    </source>
</evidence>
<protein>
    <submittedName>
        <fullName evidence="2">Uncharacterized protein</fullName>
    </submittedName>
</protein>
<feature type="transmembrane region" description="Helical" evidence="1">
    <location>
        <begin position="95"/>
        <end position="113"/>
    </location>
</feature>
<dbReference type="AlphaFoldDB" id="A0A0L0DV45"/>
<keyword evidence="3" id="KW-1185">Reference proteome</keyword>
<gene>
    <name evidence="2" type="ORF">AMSG_01975</name>
</gene>
<reference evidence="2 3" key="1">
    <citation type="submission" date="2010-05" db="EMBL/GenBank/DDBJ databases">
        <title>The Genome Sequence of Thecamonas trahens ATCC 50062.</title>
        <authorList>
            <consortium name="The Broad Institute Genome Sequencing Platform"/>
            <person name="Russ C."/>
            <person name="Cuomo C."/>
            <person name="Shea T."/>
            <person name="Young S.K."/>
            <person name="Zeng Q."/>
            <person name="Koehrsen M."/>
            <person name="Haas B."/>
            <person name="Borodovsky M."/>
            <person name="Guigo R."/>
            <person name="Alvarado L."/>
            <person name="Berlin A."/>
            <person name="Bochicchio J."/>
            <person name="Borenstein D."/>
            <person name="Chapman S."/>
            <person name="Chen Z."/>
            <person name="Freedman E."/>
            <person name="Gellesch M."/>
            <person name="Goldberg J."/>
            <person name="Griggs A."/>
            <person name="Gujja S."/>
            <person name="Heilman E."/>
            <person name="Heiman D."/>
            <person name="Hepburn T."/>
            <person name="Howarth C."/>
            <person name="Jen D."/>
            <person name="Larson L."/>
            <person name="Mehta T."/>
            <person name="Park D."/>
            <person name="Pearson M."/>
            <person name="Roberts A."/>
            <person name="Saif S."/>
            <person name="Shenoy N."/>
            <person name="Sisk P."/>
            <person name="Stolte C."/>
            <person name="Sykes S."/>
            <person name="Thomson T."/>
            <person name="Walk T."/>
            <person name="White J."/>
            <person name="Yandava C."/>
            <person name="Burger G."/>
            <person name="Gray M.W."/>
            <person name="Holland P.W.H."/>
            <person name="King N."/>
            <person name="Lang F.B.F."/>
            <person name="Roger A.J."/>
            <person name="Ruiz-Trillo I."/>
            <person name="Lander E."/>
            <person name="Nusbaum C."/>
        </authorList>
    </citation>
    <scope>NUCLEOTIDE SEQUENCE [LARGE SCALE GENOMIC DNA]</scope>
    <source>
        <strain evidence="2 3">ATCC 50062</strain>
    </source>
</reference>
<dbReference type="GeneID" id="25561688"/>
<feature type="transmembrane region" description="Helical" evidence="1">
    <location>
        <begin position="157"/>
        <end position="180"/>
    </location>
</feature>
<feature type="transmembrane region" description="Helical" evidence="1">
    <location>
        <begin position="263"/>
        <end position="285"/>
    </location>
</feature>
<feature type="transmembrane region" description="Helical" evidence="1">
    <location>
        <begin position="125"/>
        <end position="145"/>
    </location>
</feature>
<sequence length="327" mass="35587">MWGDGFGLPHVVEGVGNATRPHSGGQHSRTFAVFGPSPSCTHQAGKNGSSECTRVSLCLTLSAACLLLCMCNMVWKVRKHVAKKGLGAVAHQLGLLGLAAFQSLLLVIRFATVVGRDSNVVLDKVVVFINIVIPFGVTYVFLIFSRRVFVSSTTVVLISRCFVVLGLGEIVVLIIALSSVLNHSADCRSLSWTLMSTAGLVSCGVFFGLATVVSRRLARMEQRAKRRDLAETTPLTPGTSTINADGGVARRLRAKRRKLRSLIALYTASAVLAFFWDLYSIGIFGRLPGSCSYWITDSRVYVTVYILRIILTLLVPIVGVNYQFWES</sequence>
<proteinExistence type="predicted"/>
<evidence type="ECO:0000313" key="2">
    <source>
        <dbReference type="EMBL" id="KNC55961.1"/>
    </source>
</evidence>
<feature type="transmembrane region" description="Helical" evidence="1">
    <location>
        <begin position="305"/>
        <end position="325"/>
    </location>
</feature>